<proteinExistence type="predicted"/>
<sequence length="65" mass="6576">MVAVDPRDLGQMPVREPEPDLAHIVGVVVDLPFPAAAGDGGGLAAVGGEEVRVVGAVVGGGYRRR</sequence>
<evidence type="ECO:0000313" key="1">
    <source>
        <dbReference type="EMBL" id="GAA2505126.1"/>
    </source>
</evidence>
<dbReference type="EMBL" id="BAAASR010000022">
    <property type="protein sequence ID" value="GAA2505126.1"/>
    <property type="molecule type" value="Genomic_DNA"/>
</dbReference>
<organism evidence="1 2">
    <name type="scientific">Streptomyces gobitricini</name>
    <dbReference type="NCBI Taxonomy" id="68211"/>
    <lineage>
        <taxon>Bacteria</taxon>
        <taxon>Bacillati</taxon>
        <taxon>Actinomycetota</taxon>
        <taxon>Actinomycetes</taxon>
        <taxon>Kitasatosporales</taxon>
        <taxon>Streptomycetaceae</taxon>
        <taxon>Streptomyces</taxon>
    </lineage>
</organism>
<reference evidence="2" key="1">
    <citation type="journal article" date="2019" name="Int. J. Syst. Evol. Microbiol.">
        <title>The Global Catalogue of Microorganisms (GCM) 10K type strain sequencing project: providing services to taxonomists for standard genome sequencing and annotation.</title>
        <authorList>
            <consortium name="The Broad Institute Genomics Platform"/>
            <consortium name="The Broad Institute Genome Sequencing Center for Infectious Disease"/>
            <person name="Wu L."/>
            <person name="Ma J."/>
        </authorList>
    </citation>
    <scope>NUCLEOTIDE SEQUENCE [LARGE SCALE GENOMIC DNA]</scope>
    <source>
        <strain evidence="2">JCM 5062</strain>
    </source>
</reference>
<name>A0ABP5ZWS8_9ACTN</name>
<evidence type="ECO:0000313" key="2">
    <source>
        <dbReference type="Proteomes" id="UP001499942"/>
    </source>
</evidence>
<protein>
    <submittedName>
        <fullName evidence="1">Uncharacterized protein</fullName>
    </submittedName>
</protein>
<keyword evidence="2" id="KW-1185">Reference proteome</keyword>
<comment type="caution">
    <text evidence="1">The sequence shown here is derived from an EMBL/GenBank/DDBJ whole genome shotgun (WGS) entry which is preliminary data.</text>
</comment>
<gene>
    <name evidence="1" type="ORF">GCM10010393_42260</name>
</gene>
<accession>A0ABP5ZWS8</accession>
<dbReference type="Proteomes" id="UP001499942">
    <property type="component" value="Unassembled WGS sequence"/>
</dbReference>